<gene>
    <name evidence="7" type="ORF">PM10SUCC1_12740</name>
</gene>
<keyword evidence="5" id="KW-0175">Coiled coil</keyword>
<dbReference type="SUPFAM" id="SSF52151">
    <property type="entry name" value="FabD/lysophospholipase-like"/>
    <property type="match status" value="1"/>
</dbReference>
<evidence type="ECO:0000256" key="1">
    <source>
        <dbReference type="ARBA" id="ARBA00022801"/>
    </source>
</evidence>
<dbReference type="PROSITE" id="PS51635">
    <property type="entry name" value="PNPLA"/>
    <property type="match status" value="1"/>
</dbReference>
<sequence>MMLKKLVILILLVVIGGVGYSVEKTYYEDTEIERLQNEIERIEHRIKRLELSKKRRIERERMGERPKIGLVLSGGGAKGFAHIGVLKELEKRGIPVDYITGTSMGAIVGAMYSVGYTPDEIEDVIGSINWDELLKDIPDRRDIPLEERIASERYSASVAYDNEFNLYFPKGVKQGQRMYLKLKEILGSGSETVDFSSLPIPLRIVATDLDSGAATTFTEGDLAKVVNASIAIPTLLEPVQIRERYYVDGMVARNLPVEDIVKMGADIVIAVDVGVELSGRDEYNILTVLDQLMAIQSSTSTPAQRKMADILIEPDISSYKTTDFDKAKDIIAQGEREAGKILDEIELKSGERIRQHPIERREKVVQNEMYVTDIFLKGNRNIDERIVEAKLGKELPATVTTDDLESLILDLYALSYIDKVYYEVRDGALYIEVVERPSNYLRLGFNYDSEYGTTIALNTDIQNIGFAGSRSTFGVSFGDYLNLNANHFMYYGLDNKIGLLFNLSYDERPLFIYENNKKKSELTTQSIEARASVATQINDRIFIAYGYSQKFSELTQDVGRDIYRKLEYDETYGSLFFSLTLDSLNKTDYPTKGVKSDFEYLWGGTMGTENVDFYGPSYVLEGYYPLTERLTLMSAIGGGSVKGEDILPNEYFKIGGVRNDVRNKEFSFYGYNSQRKLADEFLMGQLGVQYRVYSNLYLIFKWNMATYSGAPIQTTNTNEMWDDKEQGYGMTIGVDSPLGPLELTLMQDTDNSELLTQFNMGYIF</sequence>
<comment type="caution">
    <text evidence="4">Lacks conserved residue(s) required for the propagation of feature annotation.</text>
</comment>
<protein>
    <submittedName>
        <fullName evidence="7">Serine protease</fullName>
    </submittedName>
</protein>
<dbReference type="EMBL" id="BSDY01000005">
    <property type="protein sequence ID" value="GLI55760.1"/>
    <property type="molecule type" value="Genomic_DNA"/>
</dbReference>
<dbReference type="GO" id="GO:0008233">
    <property type="term" value="F:peptidase activity"/>
    <property type="evidence" value="ECO:0007669"/>
    <property type="project" value="UniProtKB-KW"/>
</dbReference>
<evidence type="ECO:0000313" key="7">
    <source>
        <dbReference type="EMBL" id="GLI55760.1"/>
    </source>
</evidence>
<evidence type="ECO:0000313" key="8">
    <source>
        <dbReference type="Proteomes" id="UP001144471"/>
    </source>
</evidence>
<feature type="active site" description="Nucleophile" evidence="4">
    <location>
        <position position="103"/>
    </location>
</feature>
<feature type="short sequence motif" description="GXSXG" evidence="4">
    <location>
        <begin position="101"/>
        <end position="105"/>
    </location>
</feature>
<dbReference type="Gene3D" id="2.40.160.50">
    <property type="entry name" value="membrane protein fhac: a member of the omp85/tpsb transporter family"/>
    <property type="match status" value="1"/>
</dbReference>
<dbReference type="Gene3D" id="3.10.20.310">
    <property type="entry name" value="membrane protein fhac"/>
    <property type="match status" value="1"/>
</dbReference>
<name>A0A9W6LNB9_9FUSO</name>
<dbReference type="InterPro" id="IPR050301">
    <property type="entry name" value="NTE"/>
</dbReference>
<dbReference type="InterPro" id="IPR016035">
    <property type="entry name" value="Acyl_Trfase/lysoPLipase"/>
</dbReference>
<dbReference type="Pfam" id="PF01734">
    <property type="entry name" value="Patatin"/>
    <property type="match status" value="1"/>
</dbReference>
<evidence type="ECO:0000256" key="4">
    <source>
        <dbReference type="PROSITE-ProRule" id="PRU01161"/>
    </source>
</evidence>
<comment type="caution">
    <text evidence="7">The sequence shown here is derived from an EMBL/GenBank/DDBJ whole genome shotgun (WGS) entry which is preliminary data.</text>
</comment>
<evidence type="ECO:0000256" key="2">
    <source>
        <dbReference type="ARBA" id="ARBA00022963"/>
    </source>
</evidence>
<dbReference type="CDD" id="cd07205">
    <property type="entry name" value="Pat_PNPLA6_PNPLA7_NTE1_like"/>
    <property type="match status" value="1"/>
</dbReference>
<dbReference type="CDD" id="cd00636">
    <property type="entry name" value="TroA-like"/>
    <property type="match status" value="1"/>
</dbReference>
<dbReference type="Pfam" id="PF19143">
    <property type="entry name" value="Omp85_2"/>
    <property type="match status" value="1"/>
</dbReference>
<dbReference type="Gene3D" id="3.40.1090.10">
    <property type="entry name" value="Cytosolic phospholipase A2 catalytic domain"/>
    <property type="match status" value="2"/>
</dbReference>
<dbReference type="PANTHER" id="PTHR14226:SF76">
    <property type="entry name" value="NTE FAMILY PROTEIN RSSA"/>
    <property type="match status" value="1"/>
</dbReference>
<organism evidence="7 8">
    <name type="scientific">Propionigenium maris DSM 9537</name>
    <dbReference type="NCBI Taxonomy" id="1123000"/>
    <lineage>
        <taxon>Bacteria</taxon>
        <taxon>Fusobacteriati</taxon>
        <taxon>Fusobacteriota</taxon>
        <taxon>Fusobacteriia</taxon>
        <taxon>Fusobacteriales</taxon>
        <taxon>Fusobacteriaceae</taxon>
        <taxon>Propionigenium</taxon>
    </lineage>
</organism>
<evidence type="ECO:0000256" key="3">
    <source>
        <dbReference type="ARBA" id="ARBA00023098"/>
    </source>
</evidence>
<reference evidence="7" key="1">
    <citation type="submission" date="2022-12" db="EMBL/GenBank/DDBJ databases">
        <title>Reference genome sequencing for broad-spectrum identification of bacterial and archaeal isolates by mass spectrometry.</title>
        <authorList>
            <person name="Sekiguchi Y."/>
            <person name="Tourlousse D.M."/>
        </authorList>
    </citation>
    <scope>NUCLEOTIDE SEQUENCE</scope>
    <source>
        <strain evidence="7">10succ1</strain>
    </source>
</reference>
<proteinExistence type="predicted"/>
<feature type="domain" description="PNPLA" evidence="6">
    <location>
        <begin position="70"/>
        <end position="261"/>
    </location>
</feature>
<dbReference type="PANTHER" id="PTHR14226">
    <property type="entry name" value="NEUROPATHY TARGET ESTERASE/SWISS CHEESE D.MELANOGASTER"/>
    <property type="match status" value="1"/>
</dbReference>
<feature type="active site" description="Proton acceptor" evidence="4">
    <location>
        <position position="248"/>
    </location>
</feature>
<keyword evidence="8" id="KW-1185">Reference proteome</keyword>
<keyword evidence="2 4" id="KW-0442">Lipid degradation</keyword>
<dbReference type="GO" id="GO:0006508">
    <property type="term" value="P:proteolysis"/>
    <property type="evidence" value="ECO:0007669"/>
    <property type="project" value="UniProtKB-KW"/>
</dbReference>
<keyword evidence="1 4" id="KW-0378">Hydrolase</keyword>
<feature type="short sequence motif" description="GXGXXG" evidence="4">
    <location>
        <begin position="74"/>
        <end position="79"/>
    </location>
</feature>
<keyword evidence="7" id="KW-0645">Protease</keyword>
<feature type="coiled-coil region" evidence="5">
    <location>
        <begin position="32"/>
        <end position="59"/>
    </location>
</feature>
<evidence type="ECO:0000259" key="6">
    <source>
        <dbReference type="PROSITE" id="PS51635"/>
    </source>
</evidence>
<accession>A0A9W6LNB9</accession>
<keyword evidence="3 4" id="KW-0443">Lipid metabolism</keyword>
<dbReference type="AlphaFoldDB" id="A0A9W6LNB9"/>
<dbReference type="InterPro" id="IPR002641">
    <property type="entry name" value="PNPLA_dom"/>
</dbReference>
<evidence type="ECO:0000256" key="5">
    <source>
        <dbReference type="SAM" id="Coils"/>
    </source>
</evidence>
<dbReference type="Proteomes" id="UP001144471">
    <property type="component" value="Unassembled WGS sequence"/>
</dbReference>
<dbReference type="InterPro" id="IPR043864">
    <property type="entry name" value="Omp85-like_dom"/>
</dbReference>
<dbReference type="GO" id="GO:0016042">
    <property type="term" value="P:lipid catabolic process"/>
    <property type="evidence" value="ECO:0007669"/>
    <property type="project" value="UniProtKB-UniRule"/>
</dbReference>